<evidence type="ECO:0000259" key="5">
    <source>
        <dbReference type="PROSITE" id="PS50977"/>
    </source>
</evidence>
<reference evidence="6 7" key="1">
    <citation type="submission" date="2018-11" db="EMBL/GenBank/DDBJ databases">
        <title>Sequencing the genomes of 1000 actinobacteria strains.</title>
        <authorList>
            <person name="Klenk H.-P."/>
        </authorList>
    </citation>
    <scope>NUCLEOTIDE SEQUENCE [LARGE SCALE GENOMIC DNA]</scope>
    <source>
        <strain evidence="6 7">DSM 44348</strain>
    </source>
</reference>
<feature type="DNA-binding region" description="H-T-H motif" evidence="4">
    <location>
        <begin position="44"/>
        <end position="63"/>
    </location>
</feature>
<name>A0A3N2H0W4_9PSEU</name>
<keyword evidence="3" id="KW-0804">Transcription</keyword>
<evidence type="ECO:0000313" key="6">
    <source>
        <dbReference type="EMBL" id="ROS42564.1"/>
    </source>
</evidence>
<dbReference type="InterPro" id="IPR001647">
    <property type="entry name" value="HTH_TetR"/>
</dbReference>
<evidence type="ECO:0000256" key="1">
    <source>
        <dbReference type="ARBA" id="ARBA00023015"/>
    </source>
</evidence>
<dbReference type="PANTHER" id="PTHR30055:SF151">
    <property type="entry name" value="TRANSCRIPTIONAL REGULATORY PROTEIN"/>
    <property type="match status" value="1"/>
</dbReference>
<keyword evidence="1" id="KW-0805">Transcription regulation</keyword>
<evidence type="ECO:0000256" key="2">
    <source>
        <dbReference type="ARBA" id="ARBA00023125"/>
    </source>
</evidence>
<evidence type="ECO:0000256" key="4">
    <source>
        <dbReference type="PROSITE-ProRule" id="PRU00335"/>
    </source>
</evidence>
<keyword evidence="2 4" id="KW-0238">DNA-binding</keyword>
<keyword evidence="7" id="KW-1185">Reference proteome</keyword>
<dbReference type="AlphaFoldDB" id="A0A3N2H0W4"/>
<dbReference type="Proteomes" id="UP000274843">
    <property type="component" value="Unassembled WGS sequence"/>
</dbReference>
<organism evidence="6 7">
    <name type="scientific">Amycolatopsis thermoflava</name>
    <dbReference type="NCBI Taxonomy" id="84480"/>
    <lineage>
        <taxon>Bacteria</taxon>
        <taxon>Bacillati</taxon>
        <taxon>Actinomycetota</taxon>
        <taxon>Actinomycetes</taxon>
        <taxon>Pseudonocardiales</taxon>
        <taxon>Pseudonocardiaceae</taxon>
        <taxon>Amycolatopsis</taxon>
        <taxon>Amycolatopsis methanolica group</taxon>
    </lineage>
</organism>
<dbReference type="InterPro" id="IPR036271">
    <property type="entry name" value="Tet_transcr_reg_TetR-rel_C_sf"/>
</dbReference>
<evidence type="ECO:0000256" key="3">
    <source>
        <dbReference type="ARBA" id="ARBA00023163"/>
    </source>
</evidence>
<feature type="domain" description="HTH tetR-type" evidence="5">
    <location>
        <begin position="21"/>
        <end position="81"/>
    </location>
</feature>
<dbReference type="Gene3D" id="1.10.357.10">
    <property type="entry name" value="Tetracycline Repressor, domain 2"/>
    <property type="match status" value="1"/>
</dbReference>
<dbReference type="GO" id="GO:0000976">
    <property type="term" value="F:transcription cis-regulatory region binding"/>
    <property type="evidence" value="ECO:0007669"/>
    <property type="project" value="TreeGrafter"/>
</dbReference>
<dbReference type="PANTHER" id="PTHR30055">
    <property type="entry name" value="HTH-TYPE TRANSCRIPTIONAL REGULATOR RUTR"/>
    <property type="match status" value="1"/>
</dbReference>
<evidence type="ECO:0000313" key="7">
    <source>
        <dbReference type="Proteomes" id="UP000274843"/>
    </source>
</evidence>
<protein>
    <submittedName>
        <fullName evidence="6">TetR family transcriptional regulator</fullName>
    </submittedName>
</protein>
<dbReference type="GO" id="GO:0003700">
    <property type="term" value="F:DNA-binding transcription factor activity"/>
    <property type="evidence" value="ECO:0007669"/>
    <property type="project" value="TreeGrafter"/>
</dbReference>
<dbReference type="InterPro" id="IPR009057">
    <property type="entry name" value="Homeodomain-like_sf"/>
</dbReference>
<sequence length="240" mass="26471">MAKSAPVPGRPRSRDAAGLPAVTPDRIIDAALELTARHGVESWTLRQLAGAVDAYPAVIYHHVGDRDTVVTAVVDRVIAMYELPPAEMEWRAWWRQFLTNLRLVFMRYPGVARRVALNGPSVEAGGPTVDRAMRTLLGAGFEQDEATMVCRLLVSQACLFISLEDDQRKASEVKAQISGGWGEPTADPDLSGLATLSESVHERLADPEKNRDYFAELFDYAVDRVLDGVQVRLDEIKRGS</sequence>
<comment type="caution">
    <text evidence="6">The sequence shown here is derived from an EMBL/GenBank/DDBJ whole genome shotgun (WGS) entry which is preliminary data.</text>
</comment>
<dbReference type="RefSeq" id="WP_027934470.1">
    <property type="nucleotide sequence ID" value="NZ_CBDRBK010000023.1"/>
</dbReference>
<dbReference type="InterPro" id="IPR050109">
    <property type="entry name" value="HTH-type_TetR-like_transc_reg"/>
</dbReference>
<dbReference type="GeneID" id="301846269"/>
<gene>
    <name evidence="6" type="ORF">EDD35_4954</name>
</gene>
<dbReference type="SUPFAM" id="SSF46689">
    <property type="entry name" value="Homeodomain-like"/>
    <property type="match status" value="1"/>
</dbReference>
<dbReference type="EMBL" id="RKHY01000001">
    <property type="protein sequence ID" value="ROS42564.1"/>
    <property type="molecule type" value="Genomic_DNA"/>
</dbReference>
<dbReference type="SUPFAM" id="SSF48498">
    <property type="entry name" value="Tetracyclin repressor-like, C-terminal domain"/>
    <property type="match status" value="1"/>
</dbReference>
<dbReference type="PROSITE" id="PS50977">
    <property type="entry name" value="HTH_TETR_2"/>
    <property type="match status" value="1"/>
</dbReference>
<proteinExistence type="predicted"/>
<accession>A0A3N2H0W4</accession>